<dbReference type="RefSeq" id="WP_002852094.1">
    <property type="nucleotide sequence ID" value="NZ_ADKM02000122.1"/>
</dbReference>
<gene>
    <name evidence="1" type="ORF">CUS_7725</name>
</gene>
<keyword evidence="2" id="KW-1185">Reference proteome</keyword>
<dbReference type="EMBL" id="ADKM02000122">
    <property type="protein sequence ID" value="EGC01796.1"/>
    <property type="molecule type" value="Genomic_DNA"/>
</dbReference>
<sequence>MRYTEIDLQIEDIMWFGVDTNGCIFACTSAGIANVPEFVCKSKEQTEFIEDYFTKELEKTTSAILEAPYVDNPLMRDATGLAEKGVFSFDAVTDNSEYDREYVKIASPKTPIRYAALPDDIKKLLQEHTVPVDAAKEKYICVKHAY</sequence>
<reference evidence="1 2" key="1">
    <citation type="submission" date="2011-02" db="EMBL/GenBank/DDBJ databases">
        <authorList>
            <person name="Nelson K.E."/>
            <person name="Sutton G."/>
            <person name="Torralba M."/>
            <person name="Durkin S."/>
            <person name="Harkins D."/>
            <person name="Montgomery R."/>
            <person name="Ziemer C."/>
            <person name="Klaassens E."/>
            <person name="Ocuiv P."/>
            <person name="Morrison M."/>
        </authorList>
    </citation>
    <scope>NUCLEOTIDE SEQUENCE [LARGE SCALE GENOMIC DNA]</scope>
    <source>
        <strain evidence="1 2">8</strain>
    </source>
</reference>
<protein>
    <submittedName>
        <fullName evidence="1">Uncharacterized protein</fullName>
    </submittedName>
</protein>
<comment type="caution">
    <text evidence="1">The sequence shown here is derived from an EMBL/GenBank/DDBJ whole genome shotgun (WGS) entry which is preliminary data.</text>
</comment>
<evidence type="ECO:0000313" key="1">
    <source>
        <dbReference type="EMBL" id="EGC01796.1"/>
    </source>
</evidence>
<name>E9SG04_RUMAL</name>
<proteinExistence type="predicted"/>
<accession>E9SG04</accession>
<evidence type="ECO:0000313" key="2">
    <source>
        <dbReference type="Proteomes" id="UP000004259"/>
    </source>
</evidence>
<dbReference type="OrthoDB" id="1848812at2"/>
<organism evidence="1 2">
    <name type="scientific">Ruminococcus albus 8</name>
    <dbReference type="NCBI Taxonomy" id="246199"/>
    <lineage>
        <taxon>Bacteria</taxon>
        <taxon>Bacillati</taxon>
        <taxon>Bacillota</taxon>
        <taxon>Clostridia</taxon>
        <taxon>Eubacteriales</taxon>
        <taxon>Oscillospiraceae</taxon>
        <taxon>Ruminococcus</taxon>
    </lineage>
</organism>
<dbReference type="STRING" id="246199.CUS_7725"/>
<dbReference type="Proteomes" id="UP000004259">
    <property type="component" value="Unassembled WGS sequence"/>
</dbReference>
<dbReference type="AlphaFoldDB" id="E9SG04"/>